<dbReference type="GO" id="GO:0003677">
    <property type="term" value="F:DNA binding"/>
    <property type="evidence" value="ECO:0007669"/>
    <property type="project" value="UniProtKB-KW"/>
</dbReference>
<keyword evidence="1 2" id="KW-0548">Nucleotidyltransferase</keyword>
<proteinExistence type="inferred from homology"/>
<dbReference type="GO" id="GO:0008310">
    <property type="term" value="F:single-stranded DNA 3'-5' DNA exonuclease activity"/>
    <property type="evidence" value="ECO:0007669"/>
    <property type="project" value="TreeGrafter"/>
</dbReference>
<dbReference type="EMBL" id="JANBPT010000355">
    <property type="protein sequence ID" value="KAJ1923101.1"/>
    <property type="molecule type" value="Genomic_DNA"/>
</dbReference>
<keyword evidence="1" id="KW-0539">Nucleus</keyword>
<reference evidence="2" key="1">
    <citation type="submission" date="2022-07" db="EMBL/GenBank/DDBJ databases">
        <title>Phylogenomic reconstructions and comparative analyses of Kickxellomycotina fungi.</title>
        <authorList>
            <person name="Reynolds N.K."/>
            <person name="Stajich J.E."/>
            <person name="Barry K."/>
            <person name="Grigoriev I.V."/>
            <person name="Crous P."/>
            <person name="Smith M.E."/>
        </authorList>
    </citation>
    <scope>NUCLEOTIDE SEQUENCE</scope>
    <source>
        <strain evidence="2">RSA 861</strain>
    </source>
</reference>
<dbReference type="OrthoDB" id="10060449at2759"/>
<accession>A0A9W8A5N6</accession>
<keyword evidence="1" id="KW-0479">Metal-binding</keyword>
<keyword evidence="1" id="KW-0408">Iron</keyword>
<keyword evidence="1 2" id="KW-0808">Transferase</keyword>
<keyword evidence="1" id="KW-0004">4Fe-4S</keyword>
<dbReference type="Gene3D" id="3.30.342.10">
    <property type="entry name" value="DNA Polymerase, chain B, domain 1"/>
    <property type="match status" value="1"/>
</dbReference>
<comment type="caution">
    <text evidence="2">The sequence shown here is derived from an EMBL/GenBank/DDBJ whole genome shotgun (WGS) entry which is preliminary data.</text>
</comment>
<evidence type="ECO:0000313" key="2">
    <source>
        <dbReference type="EMBL" id="KAJ1923101.1"/>
    </source>
</evidence>
<keyword evidence="3" id="KW-1185">Reference proteome</keyword>
<dbReference type="Proteomes" id="UP001150569">
    <property type="component" value="Unassembled WGS sequence"/>
</dbReference>
<dbReference type="EC" id="2.7.7.7" evidence="1"/>
<comment type="similarity">
    <text evidence="1">Belongs to the DNA polymerase type-B family.</text>
</comment>
<dbReference type="GO" id="GO:0045004">
    <property type="term" value="P:DNA replication proofreading"/>
    <property type="evidence" value="ECO:0007669"/>
    <property type="project" value="TreeGrafter"/>
</dbReference>
<keyword evidence="1" id="KW-0235">DNA replication</keyword>
<comment type="cofactor">
    <cofactor evidence="1">
        <name>[4Fe-4S] cluster</name>
        <dbReference type="ChEBI" id="CHEBI:49883"/>
    </cofactor>
</comment>
<keyword evidence="1" id="KW-0239">DNA-directed DNA polymerase</keyword>
<comment type="subcellular location">
    <subcellularLocation>
        <location evidence="1">Nucleus</location>
    </subcellularLocation>
</comment>
<name>A0A9W8A5N6_9FUNG</name>
<dbReference type="GO" id="GO:0051539">
    <property type="term" value="F:4 iron, 4 sulfur cluster binding"/>
    <property type="evidence" value="ECO:0007669"/>
    <property type="project" value="UniProtKB-KW"/>
</dbReference>
<dbReference type="PANTHER" id="PTHR10670:SF0">
    <property type="entry name" value="DNA POLYMERASE EPSILON CATALYTIC SUBUNIT A"/>
    <property type="match status" value="1"/>
</dbReference>
<evidence type="ECO:0000256" key="1">
    <source>
        <dbReference type="RuleBase" id="RU365029"/>
    </source>
</evidence>
<sequence>MAEEVDVEKQHQIDERLGFHRYQEGPEKLGWLVNIQPTTVSSVDKKSTRSAVDLYFLEEDGEYFKCTLAYDPYFYVICKPGTESDVDEYLRRKFERVIQNVVKVQKTDLHQPNHLVEPPRTLLKLMFRNTQEQMQVRRELEPIIRKNKARAQVMDTYTTMLSSRPGGSGARILDPMDCISDMREYDVPYYVRVTIDNSESPHTPESF</sequence>
<dbReference type="GO" id="GO:0000278">
    <property type="term" value="P:mitotic cell cycle"/>
    <property type="evidence" value="ECO:0007669"/>
    <property type="project" value="TreeGrafter"/>
</dbReference>
<dbReference type="InterPro" id="IPR029703">
    <property type="entry name" value="POL2"/>
</dbReference>
<dbReference type="GO" id="GO:0008270">
    <property type="term" value="F:zinc ion binding"/>
    <property type="evidence" value="ECO:0007669"/>
    <property type="project" value="UniProtKB-KW"/>
</dbReference>
<gene>
    <name evidence="2" type="primary">POL2_2</name>
    <name evidence="2" type="ORF">IWQ60_006107</name>
</gene>
<dbReference type="InterPro" id="IPR012337">
    <property type="entry name" value="RNaseH-like_sf"/>
</dbReference>
<comment type="catalytic activity">
    <reaction evidence="1">
        <text>DNA(n) + a 2'-deoxyribonucleoside 5'-triphosphate = DNA(n+1) + diphosphate</text>
        <dbReference type="Rhea" id="RHEA:22508"/>
        <dbReference type="Rhea" id="RHEA-COMP:17339"/>
        <dbReference type="Rhea" id="RHEA-COMP:17340"/>
        <dbReference type="ChEBI" id="CHEBI:33019"/>
        <dbReference type="ChEBI" id="CHEBI:61560"/>
        <dbReference type="ChEBI" id="CHEBI:173112"/>
        <dbReference type="EC" id="2.7.7.7"/>
    </reaction>
</comment>
<keyword evidence="1" id="KW-0238">DNA-binding</keyword>
<protein>
    <recommendedName>
        <fullName evidence="1">DNA polymerase epsilon catalytic subunit</fullName>
        <ecNumber evidence="1">2.7.7.7</ecNumber>
    </recommendedName>
</protein>
<dbReference type="GO" id="GO:0003887">
    <property type="term" value="F:DNA-directed DNA polymerase activity"/>
    <property type="evidence" value="ECO:0007669"/>
    <property type="project" value="UniProtKB-KW"/>
</dbReference>
<keyword evidence="1" id="KW-0863">Zinc-finger</keyword>
<dbReference type="PANTHER" id="PTHR10670">
    <property type="entry name" value="DNA POLYMERASE EPSILON CATALYTIC SUBUNIT A"/>
    <property type="match status" value="1"/>
</dbReference>
<dbReference type="AlphaFoldDB" id="A0A9W8A5N6"/>
<organism evidence="2 3">
    <name type="scientific">Tieghemiomyces parasiticus</name>
    <dbReference type="NCBI Taxonomy" id="78921"/>
    <lineage>
        <taxon>Eukaryota</taxon>
        <taxon>Fungi</taxon>
        <taxon>Fungi incertae sedis</taxon>
        <taxon>Zoopagomycota</taxon>
        <taxon>Kickxellomycotina</taxon>
        <taxon>Dimargaritomycetes</taxon>
        <taxon>Dimargaritales</taxon>
        <taxon>Dimargaritaceae</taxon>
        <taxon>Tieghemiomyces</taxon>
    </lineage>
</organism>
<dbReference type="GO" id="GO:0006287">
    <property type="term" value="P:base-excision repair, gap-filling"/>
    <property type="evidence" value="ECO:0007669"/>
    <property type="project" value="TreeGrafter"/>
</dbReference>
<dbReference type="GO" id="GO:0008622">
    <property type="term" value="C:epsilon DNA polymerase complex"/>
    <property type="evidence" value="ECO:0007669"/>
    <property type="project" value="InterPro"/>
</dbReference>
<comment type="function">
    <text evidence="1">DNA polymerase II participates in chromosomal DNA replication.</text>
</comment>
<keyword evidence="1" id="KW-0411">Iron-sulfur</keyword>
<dbReference type="GO" id="GO:0006272">
    <property type="term" value="P:leading strand elongation"/>
    <property type="evidence" value="ECO:0007669"/>
    <property type="project" value="TreeGrafter"/>
</dbReference>
<evidence type="ECO:0000313" key="3">
    <source>
        <dbReference type="Proteomes" id="UP001150569"/>
    </source>
</evidence>
<keyword evidence="1" id="KW-0862">Zinc</keyword>
<dbReference type="SUPFAM" id="SSF53098">
    <property type="entry name" value="Ribonuclease H-like"/>
    <property type="match status" value="1"/>
</dbReference>
<dbReference type="GO" id="GO:0006297">
    <property type="term" value="P:nucleotide-excision repair, DNA gap filling"/>
    <property type="evidence" value="ECO:0007669"/>
    <property type="project" value="TreeGrafter"/>
</dbReference>